<feature type="compositionally biased region" description="Pro residues" evidence="1">
    <location>
        <begin position="87"/>
        <end position="108"/>
    </location>
</feature>
<reference evidence="3 4" key="1">
    <citation type="journal article" date="2015" name="Genome Announc.">
        <title>Draft Genome Sequence and Gene Annotation of the Entomopathogenic Fungus Verticillium hemipterigenum.</title>
        <authorList>
            <person name="Horn F."/>
            <person name="Habel A."/>
            <person name="Scharf D.H."/>
            <person name="Dworschak J."/>
            <person name="Brakhage A.A."/>
            <person name="Guthke R."/>
            <person name="Hertweck C."/>
            <person name="Linde J."/>
        </authorList>
    </citation>
    <scope>NUCLEOTIDE SEQUENCE [LARGE SCALE GENOMIC DNA]</scope>
</reference>
<protein>
    <recommendedName>
        <fullName evidence="5">Biotrophy-associated secreted protein 2</fullName>
    </recommendedName>
</protein>
<dbReference type="HOGENOM" id="CLU_1611960_0_0_1"/>
<feature type="region of interest" description="Disordered" evidence="1">
    <location>
        <begin position="78"/>
        <end position="165"/>
    </location>
</feature>
<accession>A0A0A1TBL0</accession>
<evidence type="ECO:0000256" key="1">
    <source>
        <dbReference type="SAM" id="MobiDB-lite"/>
    </source>
</evidence>
<evidence type="ECO:0000256" key="2">
    <source>
        <dbReference type="SAM" id="SignalP"/>
    </source>
</evidence>
<dbReference type="Proteomes" id="UP000039046">
    <property type="component" value="Unassembled WGS sequence"/>
</dbReference>
<gene>
    <name evidence="3" type="ORF">VHEMI03575</name>
</gene>
<feature type="compositionally biased region" description="Low complexity" evidence="1">
    <location>
        <begin position="153"/>
        <end position="165"/>
    </location>
</feature>
<evidence type="ECO:0008006" key="5">
    <source>
        <dbReference type="Google" id="ProtNLM"/>
    </source>
</evidence>
<feature type="compositionally biased region" description="Pro residues" evidence="1">
    <location>
        <begin position="117"/>
        <end position="152"/>
    </location>
</feature>
<evidence type="ECO:0000313" key="3">
    <source>
        <dbReference type="EMBL" id="CEJ84780.1"/>
    </source>
</evidence>
<name>A0A0A1TBL0_9HYPO</name>
<evidence type="ECO:0000313" key="4">
    <source>
        <dbReference type="Proteomes" id="UP000039046"/>
    </source>
</evidence>
<proteinExistence type="predicted"/>
<feature type="chain" id="PRO_5001979151" description="Biotrophy-associated secreted protein 2" evidence="2">
    <location>
        <begin position="21"/>
        <end position="165"/>
    </location>
</feature>
<keyword evidence="4" id="KW-1185">Reference proteome</keyword>
<dbReference type="OrthoDB" id="2132010at2759"/>
<dbReference type="AlphaFoldDB" id="A0A0A1TBL0"/>
<sequence>MVRTTIAAVLAFAAITMATGVDPAGEKNFANGKGLQFIFGRCKDNSDCASGCCAGLGDTAVCSGPAVGNAAGKRGCGFPYGGAGAATPPPANAPATPPADAPPAPPADAPATDAPPADAPPADAPPADSPPADAPPADVPPANAAPPPPAAPRPEGCAPCPAGFQ</sequence>
<keyword evidence="2" id="KW-0732">Signal</keyword>
<feature type="signal peptide" evidence="2">
    <location>
        <begin position="1"/>
        <end position="20"/>
    </location>
</feature>
<organism evidence="3 4">
    <name type="scientific">[Torrubiella] hemipterigena</name>
    <dbReference type="NCBI Taxonomy" id="1531966"/>
    <lineage>
        <taxon>Eukaryota</taxon>
        <taxon>Fungi</taxon>
        <taxon>Dikarya</taxon>
        <taxon>Ascomycota</taxon>
        <taxon>Pezizomycotina</taxon>
        <taxon>Sordariomycetes</taxon>
        <taxon>Hypocreomycetidae</taxon>
        <taxon>Hypocreales</taxon>
        <taxon>Clavicipitaceae</taxon>
        <taxon>Clavicipitaceae incertae sedis</taxon>
        <taxon>'Torrubiella' clade</taxon>
    </lineage>
</organism>
<dbReference type="EMBL" id="CDHN01000002">
    <property type="protein sequence ID" value="CEJ84780.1"/>
    <property type="molecule type" value="Genomic_DNA"/>
</dbReference>